<sequence length="142" mass="16858">MKSYGNQFNLKKNFSYQSQKKSEKISLVHIKLIHQIFDTINISLLVLIFTLFFLSFDSQRKWSNTYKALSKTRSINNNLIDYISKTEEIYISELESLNTYRKTKPEDLIYLDKIAEKKESLFKKSFSSFIEGFSDSKYQRGY</sequence>
<reference evidence="3" key="1">
    <citation type="journal article" date="2014" name="Sci. Data">
        <title>Genomes of diverse isolates of the marine cyanobacterium Prochlorococcus.</title>
        <authorList>
            <person name="Biller S."/>
            <person name="Berube P."/>
            <person name="Thompson J."/>
            <person name="Kelly L."/>
            <person name="Roggensack S."/>
            <person name="Awad L."/>
            <person name="Roache-Johnson K."/>
            <person name="Ding H."/>
            <person name="Giovannoni S.J."/>
            <person name="Moore L.R."/>
            <person name="Chisholm S.W."/>
        </authorList>
    </citation>
    <scope>NUCLEOTIDE SEQUENCE [LARGE SCALE GENOMIC DNA]</scope>
    <source>
        <strain evidence="3">MIT 9302</strain>
    </source>
</reference>
<keyword evidence="1" id="KW-0472">Membrane</keyword>
<dbReference type="AlphaFoldDB" id="A0A0A2A6E0"/>
<dbReference type="Proteomes" id="UP000030445">
    <property type="component" value="Unassembled WGS sequence"/>
</dbReference>
<dbReference type="RefSeq" id="WP_032526820.1">
    <property type="nucleotide sequence ID" value="NZ_CP138951.1"/>
</dbReference>
<organism evidence="2 3">
    <name type="scientific">Prochlorococcus marinus str. MIT 9302</name>
    <dbReference type="NCBI Taxonomy" id="74545"/>
    <lineage>
        <taxon>Bacteria</taxon>
        <taxon>Bacillati</taxon>
        <taxon>Cyanobacteriota</taxon>
        <taxon>Cyanophyceae</taxon>
        <taxon>Synechococcales</taxon>
        <taxon>Prochlorococcaceae</taxon>
        <taxon>Prochlorococcus</taxon>
    </lineage>
</organism>
<evidence type="ECO:0000313" key="2">
    <source>
        <dbReference type="EMBL" id="KGF97462.1"/>
    </source>
</evidence>
<accession>A0A0A2A6E0</accession>
<keyword evidence="1" id="KW-0812">Transmembrane</keyword>
<dbReference type="STRING" id="74545.EU96_1174"/>
<dbReference type="eggNOG" id="ENOG5030PZV">
    <property type="taxonomic scope" value="Bacteria"/>
</dbReference>
<comment type="caution">
    <text evidence="2">The sequence shown here is derived from an EMBL/GenBank/DDBJ whole genome shotgun (WGS) entry which is preliminary data.</text>
</comment>
<gene>
    <name evidence="2" type="ORF">EU96_1174</name>
</gene>
<protein>
    <submittedName>
        <fullName evidence="2">Uncharacterized protein</fullName>
    </submittedName>
</protein>
<proteinExistence type="predicted"/>
<dbReference type="OrthoDB" id="540020at2"/>
<keyword evidence="1" id="KW-1133">Transmembrane helix</keyword>
<evidence type="ECO:0000256" key="1">
    <source>
        <dbReference type="SAM" id="Phobius"/>
    </source>
</evidence>
<name>A0A0A2A6E0_PROMR</name>
<evidence type="ECO:0000313" key="3">
    <source>
        <dbReference type="Proteomes" id="UP000030445"/>
    </source>
</evidence>
<dbReference type="EMBL" id="JNAM01000010">
    <property type="protein sequence ID" value="KGF97462.1"/>
    <property type="molecule type" value="Genomic_DNA"/>
</dbReference>
<feature type="transmembrane region" description="Helical" evidence="1">
    <location>
        <begin position="32"/>
        <end position="54"/>
    </location>
</feature>